<organism evidence="1 2">
    <name type="scientific">[Clostridium] symbiosum ATCC 14940</name>
    <dbReference type="NCBI Taxonomy" id="411472"/>
    <lineage>
        <taxon>Bacteria</taxon>
        <taxon>Bacillati</taxon>
        <taxon>Bacillota</taxon>
        <taxon>Clostridia</taxon>
        <taxon>Lachnospirales</taxon>
        <taxon>Lachnospiraceae</taxon>
        <taxon>Otoolea</taxon>
    </lineage>
</organism>
<sequence>MVVIMNFMLTWLEKKYGLIMMTMTGFVLKKLSFIYTKMGKTQGKQLKHAKRITGHTLLQIASSIFIQLLKKFQMDIPQHT</sequence>
<protein>
    <recommendedName>
        <fullName evidence="3">Transposase DDE domain-containing protein</fullName>
    </recommendedName>
</protein>
<gene>
    <name evidence="1" type="ORF">CLOSYM_00851</name>
</gene>
<evidence type="ECO:0008006" key="3">
    <source>
        <dbReference type="Google" id="ProtNLM"/>
    </source>
</evidence>
<accession>A0ABC9U1Q3</accession>
<dbReference type="Proteomes" id="UP000016491">
    <property type="component" value="Unassembled WGS sequence"/>
</dbReference>
<evidence type="ECO:0000313" key="2">
    <source>
        <dbReference type="Proteomes" id="UP000016491"/>
    </source>
</evidence>
<dbReference type="AlphaFoldDB" id="A0ABC9U1Q3"/>
<comment type="caution">
    <text evidence="1">The sequence shown here is derived from an EMBL/GenBank/DDBJ whole genome shotgun (WGS) entry which is preliminary data.</text>
</comment>
<evidence type="ECO:0000313" key="1">
    <source>
        <dbReference type="EMBL" id="ERI79422.1"/>
    </source>
</evidence>
<reference evidence="1 2" key="1">
    <citation type="submission" date="2013-07" db="EMBL/GenBank/DDBJ databases">
        <authorList>
            <person name="Weinstock G."/>
            <person name="Sodergren E."/>
            <person name="Wylie T."/>
            <person name="Fulton L."/>
            <person name="Fulton R."/>
            <person name="Fronick C."/>
            <person name="O'Laughlin M."/>
            <person name="Godfrey J."/>
            <person name="Miner T."/>
            <person name="Herter B."/>
            <person name="Appelbaum E."/>
            <person name="Cordes M."/>
            <person name="Lek S."/>
            <person name="Wollam A."/>
            <person name="Pepin K.H."/>
            <person name="Palsikar V.B."/>
            <person name="Mitreva M."/>
            <person name="Wilson R.K."/>
        </authorList>
    </citation>
    <scope>NUCLEOTIDE SEQUENCE [LARGE SCALE GENOMIC DNA]</scope>
    <source>
        <strain evidence="1 2">ATCC 14940</strain>
    </source>
</reference>
<dbReference type="EMBL" id="AWSU01000072">
    <property type="protein sequence ID" value="ERI79422.1"/>
    <property type="molecule type" value="Genomic_DNA"/>
</dbReference>
<proteinExistence type="predicted"/>
<name>A0ABC9U1Q3_CLOSY</name>